<feature type="signal peptide" evidence="10">
    <location>
        <begin position="1"/>
        <end position="25"/>
    </location>
</feature>
<comment type="catalytic activity">
    <reaction evidence="9 10">
        <text>[(1-&gt;4)-alpha-D-galacturonosyl methyl ester](n) + n H2O = [(1-&gt;4)-alpha-D-galacturonosyl](n) + n methanol + n H(+)</text>
        <dbReference type="Rhea" id="RHEA:22380"/>
        <dbReference type="Rhea" id="RHEA-COMP:14570"/>
        <dbReference type="Rhea" id="RHEA-COMP:14573"/>
        <dbReference type="ChEBI" id="CHEBI:15377"/>
        <dbReference type="ChEBI" id="CHEBI:15378"/>
        <dbReference type="ChEBI" id="CHEBI:17790"/>
        <dbReference type="ChEBI" id="CHEBI:140522"/>
        <dbReference type="ChEBI" id="CHEBI:140523"/>
        <dbReference type="EC" id="3.1.1.11"/>
    </reaction>
</comment>
<dbReference type="GO" id="GO:0045490">
    <property type="term" value="P:pectin catabolic process"/>
    <property type="evidence" value="ECO:0007669"/>
    <property type="project" value="UniProtKB-UniRule"/>
</dbReference>
<evidence type="ECO:0000256" key="4">
    <source>
        <dbReference type="ARBA" id="ARBA00007786"/>
    </source>
</evidence>
<dbReference type="InterPro" id="IPR018040">
    <property type="entry name" value="Pectinesterase_Tyr_AS"/>
</dbReference>
<gene>
    <name evidence="12" type="ORF">OLC1_LOCUS6884</name>
</gene>
<dbReference type="InterPro" id="IPR035513">
    <property type="entry name" value="Invertase/methylesterase_inhib"/>
</dbReference>
<keyword evidence="8 10" id="KW-0961">Cell wall biogenesis/degradation</keyword>
<reference evidence="12" key="1">
    <citation type="submission" date="2023-03" db="EMBL/GenBank/DDBJ databases">
        <authorList>
            <person name="Julca I."/>
        </authorList>
    </citation>
    <scope>NUCLEOTIDE SEQUENCE</scope>
</reference>
<feature type="domain" description="Pectinesterase inhibitor" evidence="11">
    <location>
        <begin position="24"/>
        <end position="175"/>
    </location>
</feature>
<keyword evidence="10" id="KW-0732">Signal</keyword>
<dbReference type="NCBIfam" id="TIGR01614">
    <property type="entry name" value="PME_inhib"/>
    <property type="match status" value="1"/>
</dbReference>
<comment type="similarity">
    <text evidence="4">In the C-terminal section; belongs to the pectinesterase family.</text>
</comment>
<dbReference type="GO" id="GO:0042545">
    <property type="term" value="P:cell wall modification"/>
    <property type="evidence" value="ECO:0007669"/>
    <property type="project" value="UniProtKB-UniRule"/>
</dbReference>
<dbReference type="InterPro" id="IPR011050">
    <property type="entry name" value="Pectin_lyase_fold/virulence"/>
</dbReference>
<keyword evidence="7 10" id="KW-0063">Aspartyl esterase</keyword>
<dbReference type="Pfam" id="PF01095">
    <property type="entry name" value="Pectinesterase"/>
    <property type="match status" value="1"/>
</dbReference>
<evidence type="ECO:0000313" key="12">
    <source>
        <dbReference type="EMBL" id="CAI9096043.1"/>
    </source>
</evidence>
<comment type="function">
    <text evidence="10">Acts in the modification of cell walls via demethylesterification of cell wall pectin.</text>
</comment>
<dbReference type="InterPro" id="IPR000070">
    <property type="entry name" value="Pectinesterase_cat"/>
</dbReference>
<keyword evidence="6 10" id="KW-0378">Hydrolase</keyword>
<dbReference type="GO" id="GO:0004857">
    <property type="term" value="F:enzyme inhibitor activity"/>
    <property type="evidence" value="ECO:0007669"/>
    <property type="project" value="InterPro"/>
</dbReference>
<protein>
    <recommendedName>
        <fullName evidence="10">Pectinesterase</fullName>
        <ecNumber evidence="10">3.1.1.11</ecNumber>
    </recommendedName>
</protein>
<dbReference type="Gene3D" id="2.160.20.10">
    <property type="entry name" value="Single-stranded right-handed beta-helix, Pectin lyase-like"/>
    <property type="match status" value="1"/>
</dbReference>
<dbReference type="CDD" id="cd15798">
    <property type="entry name" value="PMEI-like_3"/>
    <property type="match status" value="1"/>
</dbReference>
<keyword evidence="10" id="KW-0964">Secreted</keyword>
<evidence type="ECO:0000256" key="9">
    <source>
        <dbReference type="ARBA" id="ARBA00047928"/>
    </source>
</evidence>
<dbReference type="Pfam" id="PF04043">
    <property type="entry name" value="PMEI"/>
    <property type="match status" value="1"/>
</dbReference>
<accession>A0AAV1CMZ6</accession>
<evidence type="ECO:0000256" key="7">
    <source>
        <dbReference type="ARBA" id="ARBA00023085"/>
    </source>
</evidence>
<organism evidence="12 13">
    <name type="scientific">Oldenlandia corymbosa var. corymbosa</name>
    <dbReference type="NCBI Taxonomy" id="529605"/>
    <lineage>
        <taxon>Eukaryota</taxon>
        <taxon>Viridiplantae</taxon>
        <taxon>Streptophyta</taxon>
        <taxon>Embryophyta</taxon>
        <taxon>Tracheophyta</taxon>
        <taxon>Spermatophyta</taxon>
        <taxon>Magnoliopsida</taxon>
        <taxon>eudicotyledons</taxon>
        <taxon>Gunneridae</taxon>
        <taxon>Pentapetalae</taxon>
        <taxon>asterids</taxon>
        <taxon>lamiids</taxon>
        <taxon>Gentianales</taxon>
        <taxon>Rubiaceae</taxon>
        <taxon>Rubioideae</taxon>
        <taxon>Spermacoceae</taxon>
        <taxon>Hedyotis-Oldenlandia complex</taxon>
        <taxon>Oldenlandia</taxon>
    </lineage>
</organism>
<sequence>MDKLIPTFSFLFVLIFLAPTKVANAATSPSSICSQTPYPELCHSLTITPKSTLTTLDGETSSSFNVRDASLKFSLAQAQYVHNLISTMDTTSFDKLTKAAWVDCFELYEDTIDNLARCSSSIGKLSDAQTWLSAAYANHETCKNGFLDFQLNSKLQAFPFFNTNFSKHLSNSLAINKVSLASSLSTAPVSTNDQIKNRKLLSLDSDGFPAWVSTGDRKLLQATGAPKANIVVAQDGSGNYKTISEALAASSKLRSGSSRFVIHVKRGVYKENVVVTKSMTNIMMVGDGIDVTVVTGNKNVVDGSTTFNSATFGEFIMKIFFAFVYTLSLS</sequence>
<comment type="similarity">
    <text evidence="3">In the N-terminal section; belongs to the PMEI family.</text>
</comment>
<proteinExistence type="inferred from homology"/>
<dbReference type="PANTHER" id="PTHR31707">
    <property type="entry name" value="PECTINESTERASE"/>
    <property type="match status" value="1"/>
</dbReference>
<comment type="pathway">
    <text evidence="2 10">Glycan metabolism; pectin degradation; 2-dehydro-3-deoxy-D-gluconate from pectin: step 1/5.</text>
</comment>
<dbReference type="GO" id="GO:0030599">
    <property type="term" value="F:pectinesterase activity"/>
    <property type="evidence" value="ECO:0007669"/>
    <property type="project" value="UniProtKB-UniRule"/>
</dbReference>
<comment type="subcellular location">
    <subcellularLocation>
        <location evidence="1 10">Secreted</location>
        <location evidence="1 10">Cell wall</location>
    </subcellularLocation>
</comment>
<dbReference type="Proteomes" id="UP001161247">
    <property type="component" value="Chromosome 2"/>
</dbReference>
<dbReference type="EC" id="3.1.1.11" evidence="10"/>
<evidence type="ECO:0000313" key="13">
    <source>
        <dbReference type="Proteomes" id="UP001161247"/>
    </source>
</evidence>
<evidence type="ECO:0000256" key="10">
    <source>
        <dbReference type="RuleBase" id="RU000589"/>
    </source>
</evidence>
<keyword evidence="5 10" id="KW-0134">Cell wall</keyword>
<dbReference type="SUPFAM" id="SSF101148">
    <property type="entry name" value="Plant invertase/pectin methylesterase inhibitor"/>
    <property type="match status" value="1"/>
</dbReference>
<dbReference type="Gene3D" id="1.20.140.40">
    <property type="entry name" value="Invertase/pectin methylesterase inhibitor family protein"/>
    <property type="match status" value="1"/>
</dbReference>
<dbReference type="InterPro" id="IPR012334">
    <property type="entry name" value="Pectin_lyas_fold"/>
</dbReference>
<dbReference type="PROSITE" id="PS00800">
    <property type="entry name" value="PECTINESTERASE_1"/>
    <property type="match status" value="1"/>
</dbReference>
<keyword evidence="13" id="KW-1185">Reference proteome</keyword>
<dbReference type="EMBL" id="OX459119">
    <property type="protein sequence ID" value="CAI9096043.1"/>
    <property type="molecule type" value="Genomic_DNA"/>
</dbReference>
<evidence type="ECO:0000256" key="1">
    <source>
        <dbReference type="ARBA" id="ARBA00004191"/>
    </source>
</evidence>
<name>A0AAV1CMZ6_OLDCO</name>
<evidence type="ECO:0000256" key="2">
    <source>
        <dbReference type="ARBA" id="ARBA00005184"/>
    </source>
</evidence>
<evidence type="ECO:0000256" key="3">
    <source>
        <dbReference type="ARBA" id="ARBA00006027"/>
    </source>
</evidence>
<dbReference type="SMART" id="SM00856">
    <property type="entry name" value="PMEI"/>
    <property type="match status" value="1"/>
</dbReference>
<evidence type="ECO:0000256" key="6">
    <source>
        <dbReference type="ARBA" id="ARBA00022801"/>
    </source>
</evidence>
<evidence type="ECO:0000259" key="11">
    <source>
        <dbReference type="SMART" id="SM00856"/>
    </source>
</evidence>
<dbReference type="InterPro" id="IPR006501">
    <property type="entry name" value="Pectinesterase_inhib_dom"/>
</dbReference>
<dbReference type="SUPFAM" id="SSF51126">
    <property type="entry name" value="Pectin lyase-like"/>
    <property type="match status" value="1"/>
</dbReference>
<evidence type="ECO:0000256" key="8">
    <source>
        <dbReference type="ARBA" id="ARBA00023316"/>
    </source>
</evidence>
<feature type="chain" id="PRO_5043108104" description="Pectinesterase" evidence="10">
    <location>
        <begin position="26"/>
        <end position="330"/>
    </location>
</feature>
<dbReference type="AlphaFoldDB" id="A0AAV1CMZ6"/>
<evidence type="ECO:0000256" key="5">
    <source>
        <dbReference type="ARBA" id="ARBA00022512"/>
    </source>
</evidence>